<keyword evidence="2" id="KW-1133">Transmembrane helix</keyword>
<dbReference type="Proteomes" id="UP000265614">
    <property type="component" value="Unassembled WGS sequence"/>
</dbReference>
<keyword evidence="2" id="KW-0472">Membrane</keyword>
<evidence type="ECO:0000256" key="2">
    <source>
        <dbReference type="SAM" id="Phobius"/>
    </source>
</evidence>
<sequence>MRSPRCVSTRPQRSSAPCTVPPGPVRPTCARPQEDETVSTPRGTAPAGRTVPQLVALVVGAAYLLAGLAGFLVTGFDDWLGTNPDETLLGFGVNPLHNVVHLVIGAAGIALARTTATARTFGWLLVVGYGATFVYGLFAAEDDDVDILNINWADNWLHLASVLAGLVAALYPVRHRRRA</sequence>
<dbReference type="AlphaFoldDB" id="A0A3A3YVC0"/>
<evidence type="ECO:0000256" key="1">
    <source>
        <dbReference type="SAM" id="MobiDB-lite"/>
    </source>
</evidence>
<evidence type="ECO:0000313" key="4">
    <source>
        <dbReference type="Proteomes" id="UP000265614"/>
    </source>
</evidence>
<proteinExistence type="predicted"/>
<accession>A0A3A3YVC0</accession>
<keyword evidence="4" id="KW-1185">Reference proteome</keyword>
<reference evidence="3 4" key="1">
    <citation type="submission" date="2018-09" db="EMBL/GenBank/DDBJ databases">
        <title>YIM 75000 draft genome.</title>
        <authorList>
            <person name="Tang S."/>
            <person name="Feng Y."/>
        </authorList>
    </citation>
    <scope>NUCLEOTIDE SEQUENCE [LARGE SCALE GENOMIC DNA]</scope>
    <source>
        <strain evidence="3 4">YIM 75000</strain>
    </source>
</reference>
<dbReference type="OrthoDB" id="572373at2"/>
<keyword evidence="2" id="KW-0812">Transmembrane</keyword>
<feature type="transmembrane region" description="Helical" evidence="2">
    <location>
        <begin position="121"/>
        <end position="140"/>
    </location>
</feature>
<protein>
    <submittedName>
        <fullName evidence="3">DUF4383 domain-containing protein</fullName>
    </submittedName>
</protein>
<name>A0A3A3YVC0_9ACTN</name>
<dbReference type="EMBL" id="QZEZ01000008">
    <property type="protein sequence ID" value="RJK93814.1"/>
    <property type="molecule type" value="Genomic_DNA"/>
</dbReference>
<comment type="caution">
    <text evidence="3">The sequence shown here is derived from an EMBL/GenBank/DDBJ whole genome shotgun (WGS) entry which is preliminary data.</text>
</comment>
<organism evidence="3 4">
    <name type="scientific">Vallicoccus soli</name>
    <dbReference type="NCBI Taxonomy" id="2339232"/>
    <lineage>
        <taxon>Bacteria</taxon>
        <taxon>Bacillati</taxon>
        <taxon>Actinomycetota</taxon>
        <taxon>Actinomycetes</taxon>
        <taxon>Motilibacterales</taxon>
        <taxon>Vallicoccaceae</taxon>
        <taxon>Vallicoccus</taxon>
    </lineage>
</organism>
<evidence type="ECO:0000313" key="3">
    <source>
        <dbReference type="EMBL" id="RJK93814.1"/>
    </source>
</evidence>
<feature type="transmembrane region" description="Helical" evidence="2">
    <location>
        <begin position="155"/>
        <end position="173"/>
    </location>
</feature>
<gene>
    <name evidence="3" type="ORF">D5H78_15960</name>
</gene>
<feature type="transmembrane region" description="Helical" evidence="2">
    <location>
        <begin position="96"/>
        <end position="114"/>
    </location>
</feature>
<feature type="region of interest" description="Disordered" evidence="1">
    <location>
        <begin position="1"/>
        <end position="45"/>
    </location>
</feature>
<feature type="transmembrane region" description="Helical" evidence="2">
    <location>
        <begin position="54"/>
        <end position="76"/>
    </location>
</feature>
<dbReference type="Pfam" id="PF14325">
    <property type="entry name" value="DUF4383"/>
    <property type="match status" value="1"/>
</dbReference>